<name>A0A8X8CZI0_POPTO</name>
<dbReference type="GO" id="GO:0007165">
    <property type="term" value="P:signal transduction"/>
    <property type="evidence" value="ECO:0007669"/>
    <property type="project" value="TreeGrafter"/>
</dbReference>
<keyword evidence="1" id="KW-0175">Coiled coil</keyword>
<dbReference type="InterPro" id="IPR050167">
    <property type="entry name" value="Ser_Thr_protein_kinase"/>
</dbReference>
<gene>
    <name evidence="3" type="ORF">POTOM_023968</name>
</gene>
<dbReference type="GO" id="GO:0005737">
    <property type="term" value="C:cytoplasm"/>
    <property type="evidence" value="ECO:0007669"/>
    <property type="project" value="TreeGrafter"/>
</dbReference>
<dbReference type="AlphaFoldDB" id="A0A8X8CZI0"/>
<evidence type="ECO:0000256" key="1">
    <source>
        <dbReference type="SAM" id="Coils"/>
    </source>
</evidence>
<dbReference type="PANTHER" id="PTHR23257:SF958">
    <property type="entry name" value="SERINE_THREONINE-PROTEIN KINASE WNK4"/>
    <property type="match status" value="1"/>
</dbReference>
<feature type="coiled-coil region" evidence="1">
    <location>
        <begin position="63"/>
        <end position="90"/>
    </location>
</feature>
<evidence type="ECO:0000313" key="3">
    <source>
        <dbReference type="EMBL" id="KAG6772554.1"/>
    </source>
</evidence>
<feature type="domain" description="Protein kinase" evidence="2">
    <location>
        <begin position="1"/>
        <end position="270"/>
    </location>
</feature>
<dbReference type="PROSITE" id="PS50011">
    <property type="entry name" value="PROTEIN_KINASE_DOM"/>
    <property type="match status" value="1"/>
</dbReference>
<dbReference type="EMBL" id="JAAWWB010000011">
    <property type="protein sequence ID" value="KAG6772554.1"/>
    <property type="molecule type" value="Genomic_DNA"/>
</dbReference>
<dbReference type="Proteomes" id="UP000886885">
    <property type="component" value="Chromosome 6A"/>
</dbReference>
<sequence>MIVAGSSQKKKASTLFSLWQSPVENSPGKNEISTIKTTNSGGCCRRLNDCMSERSIVSTKESHQQRRRRQSELRQQVADLEREVLKQKELHSGICYVLQLSGACIDPPSNAWVVTEILGMTLKEWLHGPEPSNIFLDDSNHVRVADFGHARFLDDAEMALTGETGTYVYMAPEVIFRCEPYNQKSDVYSFAVILNELMTGDYPYIETDFGPSKIAMEVAEGKLRPMLPHEDNDQLGELIDLISQSWDHAASVRPSFATITSSLRKIQQRIIEGA</sequence>
<dbReference type="Pfam" id="PF00069">
    <property type="entry name" value="Pkinase"/>
    <property type="match status" value="1"/>
</dbReference>
<dbReference type="GO" id="GO:0004672">
    <property type="term" value="F:protein kinase activity"/>
    <property type="evidence" value="ECO:0007669"/>
    <property type="project" value="InterPro"/>
</dbReference>
<accession>A0A8X8CZI0</accession>
<organism evidence="3 4">
    <name type="scientific">Populus tomentosa</name>
    <name type="common">Chinese white poplar</name>
    <dbReference type="NCBI Taxonomy" id="118781"/>
    <lineage>
        <taxon>Eukaryota</taxon>
        <taxon>Viridiplantae</taxon>
        <taxon>Streptophyta</taxon>
        <taxon>Embryophyta</taxon>
        <taxon>Tracheophyta</taxon>
        <taxon>Spermatophyta</taxon>
        <taxon>Magnoliopsida</taxon>
        <taxon>eudicotyledons</taxon>
        <taxon>Gunneridae</taxon>
        <taxon>Pentapetalae</taxon>
        <taxon>rosids</taxon>
        <taxon>fabids</taxon>
        <taxon>Malpighiales</taxon>
        <taxon>Salicaceae</taxon>
        <taxon>Saliceae</taxon>
        <taxon>Populus</taxon>
    </lineage>
</organism>
<proteinExistence type="predicted"/>
<comment type="caution">
    <text evidence="3">The sequence shown here is derived from an EMBL/GenBank/DDBJ whole genome shotgun (WGS) entry which is preliminary data.</text>
</comment>
<evidence type="ECO:0000259" key="2">
    <source>
        <dbReference type="PROSITE" id="PS50011"/>
    </source>
</evidence>
<dbReference type="PANTHER" id="PTHR23257">
    <property type="entry name" value="SERINE-THREONINE PROTEIN KINASE"/>
    <property type="match status" value="1"/>
</dbReference>
<reference evidence="3" key="1">
    <citation type="journal article" date="2020" name="bioRxiv">
        <title>Hybrid origin of Populus tomentosa Carr. identified through genome sequencing and phylogenomic analysis.</title>
        <authorList>
            <person name="An X."/>
            <person name="Gao K."/>
            <person name="Chen Z."/>
            <person name="Li J."/>
            <person name="Yang X."/>
            <person name="Yang X."/>
            <person name="Zhou J."/>
            <person name="Guo T."/>
            <person name="Zhao T."/>
            <person name="Huang S."/>
            <person name="Miao D."/>
            <person name="Khan W.U."/>
            <person name="Rao P."/>
            <person name="Ye M."/>
            <person name="Lei B."/>
            <person name="Liao W."/>
            <person name="Wang J."/>
            <person name="Ji L."/>
            <person name="Li Y."/>
            <person name="Guo B."/>
            <person name="Mustafa N.S."/>
            <person name="Li S."/>
            <person name="Yun Q."/>
            <person name="Keller S.R."/>
            <person name="Mao J."/>
            <person name="Zhang R."/>
            <person name="Strauss S.H."/>
        </authorList>
    </citation>
    <scope>NUCLEOTIDE SEQUENCE</scope>
    <source>
        <strain evidence="3">GM15</strain>
        <tissue evidence="3">Leaf</tissue>
    </source>
</reference>
<evidence type="ECO:0000313" key="4">
    <source>
        <dbReference type="Proteomes" id="UP000886885"/>
    </source>
</evidence>
<dbReference type="InterPro" id="IPR000719">
    <property type="entry name" value="Prot_kinase_dom"/>
</dbReference>
<dbReference type="GO" id="GO:0005524">
    <property type="term" value="F:ATP binding"/>
    <property type="evidence" value="ECO:0007669"/>
    <property type="project" value="InterPro"/>
</dbReference>
<protein>
    <recommendedName>
        <fullName evidence="2">Protein kinase domain-containing protein</fullName>
    </recommendedName>
</protein>
<keyword evidence="4" id="KW-1185">Reference proteome</keyword>
<dbReference type="OrthoDB" id="10261027at2759"/>